<evidence type="ECO:0000256" key="12">
    <source>
        <dbReference type="ARBA" id="ARBA00031636"/>
    </source>
</evidence>
<name>A0ABR7KAX6_9FIRM</name>
<comment type="function">
    <text evidence="1">Multidrug efflux pump.</text>
</comment>
<feature type="transmembrane region" description="Helical" evidence="13">
    <location>
        <begin position="389"/>
        <end position="412"/>
    </location>
</feature>
<evidence type="ECO:0000256" key="8">
    <source>
        <dbReference type="ARBA" id="ARBA00022692"/>
    </source>
</evidence>
<comment type="similarity">
    <text evidence="3">Belongs to the multi antimicrobial extrusion (MATE) (TC 2.A.66.1) family.</text>
</comment>
<keyword evidence="10" id="KW-0406">Ion transport</keyword>
<evidence type="ECO:0000256" key="10">
    <source>
        <dbReference type="ARBA" id="ARBA00023065"/>
    </source>
</evidence>
<proteinExistence type="inferred from homology"/>
<evidence type="ECO:0000313" key="15">
    <source>
        <dbReference type="Proteomes" id="UP000603474"/>
    </source>
</evidence>
<dbReference type="PANTHER" id="PTHR43298:SF2">
    <property type="entry name" value="FMN_FAD EXPORTER YEEO-RELATED"/>
    <property type="match status" value="1"/>
</dbReference>
<dbReference type="CDD" id="cd13138">
    <property type="entry name" value="MATE_yoeA_like"/>
    <property type="match status" value="1"/>
</dbReference>
<keyword evidence="5" id="KW-0813">Transport</keyword>
<dbReference type="InterPro" id="IPR050222">
    <property type="entry name" value="MATE_MdtK"/>
</dbReference>
<evidence type="ECO:0000256" key="6">
    <source>
        <dbReference type="ARBA" id="ARBA00022449"/>
    </source>
</evidence>
<feature type="transmembrane region" description="Helical" evidence="13">
    <location>
        <begin position="350"/>
        <end position="368"/>
    </location>
</feature>
<feature type="transmembrane region" description="Helical" evidence="13">
    <location>
        <begin position="418"/>
        <end position="439"/>
    </location>
</feature>
<protein>
    <recommendedName>
        <fullName evidence="4">Probable multidrug resistance protein NorM</fullName>
    </recommendedName>
    <alternativeName>
        <fullName evidence="12">Multidrug-efflux transporter</fullName>
    </alternativeName>
</protein>
<dbReference type="PANTHER" id="PTHR43298">
    <property type="entry name" value="MULTIDRUG RESISTANCE PROTEIN NORM-RELATED"/>
    <property type="match status" value="1"/>
</dbReference>
<dbReference type="InterPro" id="IPR002528">
    <property type="entry name" value="MATE_fam"/>
</dbReference>
<evidence type="ECO:0000313" key="14">
    <source>
        <dbReference type="EMBL" id="MBC6009854.1"/>
    </source>
</evidence>
<reference evidence="14 15" key="1">
    <citation type="submission" date="2020-08" db="EMBL/GenBank/DDBJ databases">
        <authorList>
            <person name="Liu C."/>
            <person name="Sun Q."/>
        </authorList>
    </citation>
    <scope>NUCLEOTIDE SEQUENCE [LARGE SCALE GENOMIC DNA]</scope>
    <source>
        <strain evidence="14 15">NSJ-22</strain>
    </source>
</reference>
<feature type="transmembrane region" description="Helical" evidence="13">
    <location>
        <begin position="318"/>
        <end position="344"/>
    </location>
</feature>
<organism evidence="14 15">
    <name type="scientific">Catenibacterium faecis</name>
    <dbReference type="NCBI Taxonomy" id="2764323"/>
    <lineage>
        <taxon>Bacteria</taxon>
        <taxon>Bacillati</taxon>
        <taxon>Bacillota</taxon>
        <taxon>Erysipelotrichia</taxon>
        <taxon>Erysipelotrichales</taxon>
        <taxon>Coprobacillaceae</taxon>
        <taxon>Catenibacterium</taxon>
    </lineage>
</organism>
<evidence type="ECO:0000256" key="1">
    <source>
        <dbReference type="ARBA" id="ARBA00003408"/>
    </source>
</evidence>
<evidence type="ECO:0000256" key="7">
    <source>
        <dbReference type="ARBA" id="ARBA00022475"/>
    </source>
</evidence>
<feature type="transmembrane region" description="Helical" evidence="13">
    <location>
        <begin position="95"/>
        <end position="116"/>
    </location>
</feature>
<evidence type="ECO:0000256" key="3">
    <source>
        <dbReference type="ARBA" id="ARBA00010199"/>
    </source>
</evidence>
<evidence type="ECO:0000256" key="13">
    <source>
        <dbReference type="SAM" id="Phobius"/>
    </source>
</evidence>
<dbReference type="EMBL" id="JACRWG010000021">
    <property type="protein sequence ID" value="MBC6009854.1"/>
    <property type="molecule type" value="Genomic_DNA"/>
</dbReference>
<dbReference type="NCBIfam" id="TIGR00797">
    <property type="entry name" value="matE"/>
    <property type="match status" value="1"/>
</dbReference>
<keyword evidence="9 13" id="KW-1133">Transmembrane helix</keyword>
<comment type="caution">
    <text evidence="14">The sequence shown here is derived from an EMBL/GenBank/DDBJ whole genome shotgun (WGS) entry which is preliminary data.</text>
</comment>
<keyword evidence="15" id="KW-1185">Reference proteome</keyword>
<feature type="transmembrane region" description="Helical" evidence="13">
    <location>
        <begin position="195"/>
        <end position="216"/>
    </location>
</feature>
<dbReference type="PIRSF" id="PIRSF006603">
    <property type="entry name" value="DinF"/>
    <property type="match status" value="1"/>
</dbReference>
<feature type="transmembrane region" description="Helical" evidence="13">
    <location>
        <begin position="60"/>
        <end position="83"/>
    </location>
</feature>
<dbReference type="InterPro" id="IPR048279">
    <property type="entry name" value="MdtK-like"/>
</dbReference>
<evidence type="ECO:0000256" key="5">
    <source>
        <dbReference type="ARBA" id="ARBA00022448"/>
    </source>
</evidence>
<evidence type="ECO:0000256" key="11">
    <source>
        <dbReference type="ARBA" id="ARBA00023136"/>
    </source>
</evidence>
<feature type="transmembrane region" description="Helical" evidence="13">
    <location>
        <begin position="239"/>
        <end position="264"/>
    </location>
</feature>
<accession>A0ABR7KAX6</accession>
<feature type="transmembrane region" description="Helical" evidence="13">
    <location>
        <begin position="136"/>
        <end position="156"/>
    </location>
</feature>
<evidence type="ECO:0000256" key="4">
    <source>
        <dbReference type="ARBA" id="ARBA00020268"/>
    </source>
</evidence>
<dbReference type="Pfam" id="PF01554">
    <property type="entry name" value="MatE"/>
    <property type="match status" value="2"/>
</dbReference>
<dbReference type="Proteomes" id="UP000603474">
    <property type="component" value="Unassembled WGS sequence"/>
</dbReference>
<feature type="transmembrane region" description="Helical" evidence="13">
    <location>
        <begin position="168"/>
        <end position="189"/>
    </location>
</feature>
<keyword evidence="7" id="KW-1003">Cell membrane</keyword>
<comment type="subcellular location">
    <subcellularLocation>
        <location evidence="2">Cell membrane</location>
        <topology evidence="2">Multi-pass membrane protein</topology>
    </subcellularLocation>
</comment>
<keyword evidence="11 13" id="KW-0472">Membrane</keyword>
<evidence type="ECO:0000256" key="2">
    <source>
        <dbReference type="ARBA" id="ARBA00004651"/>
    </source>
</evidence>
<evidence type="ECO:0000256" key="9">
    <source>
        <dbReference type="ARBA" id="ARBA00022989"/>
    </source>
</evidence>
<gene>
    <name evidence="14" type="ORF">H8909_06300</name>
</gene>
<sequence length="447" mass="48591">MMAKRINPLEGSLWDKILAFALPLAATSIIQQLFNSCDVATVGQFSGSHSLAAVGSTAPITNLFITIFVGFSVGANVIISRFLGAQREDRANQAIHTALVLSIITGFIVSIIGEIIARPLLELMSTPKEVLPLAVLYLRVCFIGMFFLTIYNFESAILRAGGDTKRPLYCLIISGTINVVLNLVFVIVFKLDVAGVALATTIADATSSLLLFRILYKEEGALQVRLDNMKMEWVYTKEILIIGIPAAIQGMLFNISNIIIQSAINSLGADIVAASTVALNFEMYSYFLVTGFAQAAITFTSQNYGAKNYKRCIQSIRWCMLLGALFTGAISALFVSFSPVLAGIFTSDPAIVKIACIRISIVVTFEVLNMTIEIMSGALRGLGNPMISTVLCIIFTCALRLAWIFIAFARIHTFQSVLVVYPISWAVTSASIVIAYLVVKKKKLTND</sequence>
<keyword evidence="6" id="KW-0050">Antiport</keyword>
<keyword evidence="8 13" id="KW-0812">Transmembrane</keyword>